<dbReference type="GO" id="GO:0009231">
    <property type="term" value="P:riboflavin biosynthetic process"/>
    <property type="evidence" value="ECO:0007669"/>
    <property type="project" value="UniProtKB-KW"/>
</dbReference>
<evidence type="ECO:0000256" key="2">
    <source>
        <dbReference type="ARBA" id="ARBA00002803"/>
    </source>
</evidence>
<dbReference type="NCBIfam" id="NF006767">
    <property type="entry name" value="PRK09289.1"/>
    <property type="match status" value="1"/>
</dbReference>
<feature type="domain" description="Lumazine-binding" evidence="12">
    <location>
        <begin position="106"/>
        <end position="207"/>
    </location>
</feature>
<proteinExistence type="predicted"/>
<dbReference type="OrthoDB" id="9788537at2"/>
<dbReference type="RefSeq" id="WP_070703448.1">
    <property type="nucleotide sequence ID" value="NZ_JBHLVH010000005.1"/>
</dbReference>
<dbReference type="CDD" id="cd00402">
    <property type="entry name" value="Riboflavin_synthase_like"/>
    <property type="match status" value="1"/>
</dbReference>
<evidence type="ECO:0000256" key="11">
    <source>
        <dbReference type="PROSITE-ProRule" id="PRU00524"/>
    </source>
</evidence>
<comment type="subunit">
    <text evidence="4">Homotrimer.</text>
</comment>
<evidence type="ECO:0000256" key="7">
    <source>
        <dbReference type="ARBA" id="ARBA00022619"/>
    </source>
</evidence>
<evidence type="ECO:0000259" key="12">
    <source>
        <dbReference type="PROSITE" id="PS51177"/>
    </source>
</evidence>
<dbReference type="AlphaFoldDB" id="A0A2I1P8X3"/>
<dbReference type="InterPro" id="IPR017938">
    <property type="entry name" value="Riboflavin_synthase-like_b-brl"/>
</dbReference>
<dbReference type="PANTHER" id="PTHR21098">
    <property type="entry name" value="RIBOFLAVIN SYNTHASE ALPHA CHAIN"/>
    <property type="match status" value="1"/>
</dbReference>
<dbReference type="EMBL" id="PKIZ01000019">
    <property type="protein sequence ID" value="PKZ41084.1"/>
    <property type="molecule type" value="Genomic_DNA"/>
</dbReference>
<dbReference type="SUPFAM" id="SSF63380">
    <property type="entry name" value="Riboflavin synthase domain-like"/>
    <property type="match status" value="2"/>
</dbReference>
<evidence type="ECO:0000313" key="13">
    <source>
        <dbReference type="EMBL" id="PKZ41084.1"/>
    </source>
</evidence>
<evidence type="ECO:0000256" key="10">
    <source>
        <dbReference type="NCBIfam" id="TIGR00187"/>
    </source>
</evidence>
<evidence type="ECO:0000256" key="8">
    <source>
        <dbReference type="ARBA" id="ARBA00022679"/>
    </source>
</evidence>
<evidence type="ECO:0000256" key="9">
    <source>
        <dbReference type="ARBA" id="ARBA00022737"/>
    </source>
</evidence>
<comment type="caution">
    <text evidence="13">The sequence shown here is derived from an EMBL/GenBank/DDBJ whole genome shotgun (WGS) entry which is preliminary data.</text>
</comment>
<feature type="repeat" description="Lumazine-binding" evidence="11">
    <location>
        <begin position="1"/>
        <end position="105"/>
    </location>
</feature>
<dbReference type="InterPro" id="IPR026017">
    <property type="entry name" value="Lumazine-bd_dom"/>
</dbReference>
<keyword evidence="9" id="KW-0677">Repeat</keyword>
<comment type="pathway">
    <text evidence="3">Cofactor biosynthesis; riboflavin biosynthesis; riboflavin from 2-hydroxy-3-oxobutyl phosphate and 5-amino-6-(D-ribitylamino)uracil: step 2/2.</text>
</comment>
<evidence type="ECO:0000256" key="4">
    <source>
        <dbReference type="ARBA" id="ARBA00011233"/>
    </source>
</evidence>
<keyword evidence="7" id="KW-0686">Riboflavin biosynthesis</keyword>
<evidence type="ECO:0000256" key="3">
    <source>
        <dbReference type="ARBA" id="ARBA00004887"/>
    </source>
</evidence>
<dbReference type="EC" id="2.5.1.9" evidence="5 10"/>
<dbReference type="Proteomes" id="UP000234206">
    <property type="component" value="Unassembled WGS sequence"/>
</dbReference>
<evidence type="ECO:0000313" key="14">
    <source>
        <dbReference type="Proteomes" id="UP000234206"/>
    </source>
</evidence>
<keyword evidence="14" id="KW-1185">Reference proteome</keyword>
<dbReference type="GO" id="GO:0004746">
    <property type="term" value="F:riboflavin synthase activity"/>
    <property type="evidence" value="ECO:0007669"/>
    <property type="project" value="UniProtKB-UniRule"/>
</dbReference>
<evidence type="ECO:0000256" key="1">
    <source>
        <dbReference type="ARBA" id="ARBA00000968"/>
    </source>
</evidence>
<dbReference type="NCBIfam" id="TIGR00187">
    <property type="entry name" value="ribE"/>
    <property type="match status" value="1"/>
</dbReference>
<comment type="function">
    <text evidence="2">Catalyzes the dismutation of two molecules of 6,7-dimethyl-8-ribityllumazine, resulting in the formation of riboflavin and 5-amino-6-(D-ribitylamino)uracil.</text>
</comment>
<feature type="repeat" description="Lumazine-binding" evidence="11">
    <location>
        <begin position="106"/>
        <end position="207"/>
    </location>
</feature>
<dbReference type="PIRSF" id="PIRSF000498">
    <property type="entry name" value="Riboflavin_syn_A"/>
    <property type="match status" value="1"/>
</dbReference>
<accession>A0A2I1P8X3</accession>
<organism evidence="13 14">
    <name type="scientific">Kytococcus schroeteri</name>
    <dbReference type="NCBI Taxonomy" id="138300"/>
    <lineage>
        <taxon>Bacteria</taxon>
        <taxon>Bacillati</taxon>
        <taxon>Actinomycetota</taxon>
        <taxon>Actinomycetes</taxon>
        <taxon>Micrococcales</taxon>
        <taxon>Kytococcaceae</taxon>
        <taxon>Kytococcus</taxon>
    </lineage>
</organism>
<comment type="catalytic activity">
    <reaction evidence="1">
        <text>2 6,7-dimethyl-8-(1-D-ribityl)lumazine + H(+) = 5-amino-6-(D-ribitylamino)uracil + riboflavin</text>
        <dbReference type="Rhea" id="RHEA:20772"/>
        <dbReference type="ChEBI" id="CHEBI:15378"/>
        <dbReference type="ChEBI" id="CHEBI:15934"/>
        <dbReference type="ChEBI" id="CHEBI:57986"/>
        <dbReference type="ChEBI" id="CHEBI:58201"/>
        <dbReference type="EC" id="2.5.1.9"/>
    </reaction>
</comment>
<dbReference type="Pfam" id="PF00677">
    <property type="entry name" value="Lum_binding"/>
    <property type="match status" value="2"/>
</dbReference>
<dbReference type="PANTHER" id="PTHR21098:SF12">
    <property type="entry name" value="RIBOFLAVIN SYNTHASE"/>
    <property type="match status" value="1"/>
</dbReference>
<gene>
    <name evidence="13" type="ORF">CYJ76_09635</name>
</gene>
<dbReference type="PROSITE" id="PS51177">
    <property type="entry name" value="LUMAZINE_BIND"/>
    <property type="match status" value="2"/>
</dbReference>
<feature type="domain" description="Lumazine-binding" evidence="12">
    <location>
        <begin position="1"/>
        <end position="105"/>
    </location>
</feature>
<dbReference type="InterPro" id="IPR001783">
    <property type="entry name" value="Lumazine-bd"/>
</dbReference>
<sequence length="211" mass="21567">MFTGIIEEIGRVEAVEPAGDDIRLRVSGAVVTSDAGHGDSIAVNGVCLTVVELGGGSGGPDGAPGWFTADVMPETLTHSSLGALEVGSPVNLERAVRAGGRLGGHIVQGHVDGVGEVLARTPGDRWEVVRVGVPAELARYVVHKGSVTLDGVSLTVSDLSDAGASAPWLEVSLIPETLTRTTLGDAPVGTTVNVEVDVVAKYVEKMVGATR</sequence>
<dbReference type="Gene3D" id="2.40.30.20">
    <property type="match status" value="2"/>
</dbReference>
<reference evidence="13 14" key="1">
    <citation type="submission" date="2017-12" db="EMBL/GenBank/DDBJ databases">
        <title>Phylogenetic diversity of female urinary microbiome.</title>
        <authorList>
            <person name="Thomas-White K."/>
            <person name="Wolfe A.J."/>
        </authorList>
    </citation>
    <scope>NUCLEOTIDE SEQUENCE [LARGE SCALE GENOMIC DNA]</scope>
    <source>
        <strain evidence="13 14">UMB1298</strain>
    </source>
</reference>
<dbReference type="FunFam" id="2.40.30.20:FF:000004">
    <property type="entry name" value="Riboflavin synthase, alpha subunit"/>
    <property type="match status" value="1"/>
</dbReference>
<keyword evidence="8" id="KW-0808">Transferase</keyword>
<dbReference type="FunFam" id="2.40.30.20:FF:000003">
    <property type="entry name" value="Riboflavin synthase, alpha subunit"/>
    <property type="match status" value="1"/>
</dbReference>
<name>A0A2I1P8X3_9MICO</name>
<evidence type="ECO:0000256" key="5">
    <source>
        <dbReference type="ARBA" id="ARBA00012827"/>
    </source>
</evidence>
<dbReference type="InterPro" id="IPR023366">
    <property type="entry name" value="ATP_synth_asu-like_sf"/>
</dbReference>
<protein>
    <recommendedName>
        <fullName evidence="6 10">Riboflavin synthase</fullName>
        <ecNumber evidence="5 10">2.5.1.9</ecNumber>
    </recommendedName>
</protein>
<evidence type="ECO:0000256" key="6">
    <source>
        <dbReference type="ARBA" id="ARBA00013950"/>
    </source>
</evidence>